<evidence type="ECO:0000256" key="1">
    <source>
        <dbReference type="SAM" id="Phobius"/>
    </source>
</evidence>
<proteinExistence type="predicted"/>
<dbReference type="InterPro" id="IPR029058">
    <property type="entry name" value="AB_hydrolase_fold"/>
</dbReference>
<dbReference type="STRING" id="4999.A0A1Y1UTS8"/>
<dbReference type="InterPro" id="IPR000073">
    <property type="entry name" value="AB_hydrolase_1"/>
</dbReference>
<sequence>MFFKKALYAAVVVVGTYPVILTLLCIPTLQRELLFLNRIKFPFFVNYDRPEDLGLARGLRFGAKLKRTAFKVRNLYLSTSDGEKLGAWHVLPRTVYRQRHVGFDQAFSQRPTIIYLHGNAGTRATGYRVRTYSAMSSVLDCNVLAIDYRGFADSTGTPSEVGLVRDAQAAWDYVIERSNNRADIILVGHSLGTGVVSGLAGKLASEGISPKAIVLIAPFASVRELLRLYRLFFVLPLLSPLKAFPKAQGGWYDDSAHSLDYLLNFFAYPFDSRTALQNVSCPVLIVNAKNDLSIPPIHSQILFNELNRRNETVQRKGDDWGTISTFGDVVWFEGQHGGHNRIGVTEGTIDLIADIAGL</sequence>
<keyword evidence="1" id="KW-0812">Transmembrane</keyword>
<dbReference type="GO" id="GO:0052651">
    <property type="term" value="P:monoacylglycerol catabolic process"/>
    <property type="evidence" value="ECO:0007669"/>
    <property type="project" value="TreeGrafter"/>
</dbReference>
<dbReference type="Gene3D" id="3.40.50.1820">
    <property type="entry name" value="alpha/beta hydrolase"/>
    <property type="match status" value="1"/>
</dbReference>
<organism evidence="3 4">
    <name type="scientific">Kockovaella imperatae</name>
    <dbReference type="NCBI Taxonomy" id="4999"/>
    <lineage>
        <taxon>Eukaryota</taxon>
        <taxon>Fungi</taxon>
        <taxon>Dikarya</taxon>
        <taxon>Basidiomycota</taxon>
        <taxon>Agaricomycotina</taxon>
        <taxon>Tremellomycetes</taxon>
        <taxon>Tremellales</taxon>
        <taxon>Cuniculitremaceae</taxon>
        <taxon>Kockovaella</taxon>
    </lineage>
</organism>
<dbReference type="GO" id="GO:0047372">
    <property type="term" value="F:monoacylglycerol lipase activity"/>
    <property type="evidence" value="ECO:0007669"/>
    <property type="project" value="TreeGrafter"/>
</dbReference>
<dbReference type="GO" id="GO:0006660">
    <property type="term" value="P:phosphatidylserine catabolic process"/>
    <property type="evidence" value="ECO:0007669"/>
    <property type="project" value="TreeGrafter"/>
</dbReference>
<evidence type="ECO:0000259" key="2">
    <source>
        <dbReference type="Pfam" id="PF12697"/>
    </source>
</evidence>
<dbReference type="GO" id="GO:0005789">
    <property type="term" value="C:endoplasmic reticulum membrane"/>
    <property type="evidence" value="ECO:0007669"/>
    <property type="project" value="TreeGrafter"/>
</dbReference>
<dbReference type="Pfam" id="PF12697">
    <property type="entry name" value="Abhydrolase_6"/>
    <property type="match status" value="1"/>
</dbReference>
<feature type="transmembrane region" description="Helical" evidence="1">
    <location>
        <begin position="6"/>
        <end position="29"/>
    </location>
</feature>
<dbReference type="SUPFAM" id="SSF53474">
    <property type="entry name" value="alpha/beta-Hydrolases"/>
    <property type="match status" value="1"/>
</dbReference>
<dbReference type="AlphaFoldDB" id="A0A1Y1UTS8"/>
<name>A0A1Y1UTS8_9TREE</name>
<protein>
    <submittedName>
        <fullName evidence="3">Alpha/Beta hydrolase protein</fullName>
    </submittedName>
</protein>
<dbReference type="InParanoid" id="A0A1Y1UTS8"/>
<keyword evidence="1" id="KW-0472">Membrane</keyword>
<evidence type="ECO:0000313" key="3">
    <source>
        <dbReference type="EMBL" id="ORX40934.1"/>
    </source>
</evidence>
<keyword evidence="4" id="KW-1185">Reference proteome</keyword>
<dbReference type="PANTHER" id="PTHR12277:SF194">
    <property type="entry name" value="FI04476P"/>
    <property type="match status" value="1"/>
</dbReference>
<keyword evidence="1" id="KW-1133">Transmembrane helix</keyword>
<comment type="caution">
    <text evidence="3">The sequence shown here is derived from an EMBL/GenBank/DDBJ whole genome shotgun (WGS) entry which is preliminary data.</text>
</comment>
<dbReference type="OrthoDB" id="446723at2759"/>
<gene>
    <name evidence="3" type="ORF">BD324DRAFT_28989</name>
</gene>
<evidence type="ECO:0000313" key="4">
    <source>
        <dbReference type="Proteomes" id="UP000193218"/>
    </source>
</evidence>
<dbReference type="GeneID" id="33554199"/>
<dbReference type="PANTHER" id="PTHR12277">
    <property type="entry name" value="ALPHA/BETA HYDROLASE DOMAIN-CONTAINING PROTEIN"/>
    <property type="match status" value="1"/>
</dbReference>
<dbReference type="RefSeq" id="XP_021874613.1">
    <property type="nucleotide sequence ID" value="XM_022012391.1"/>
</dbReference>
<accession>A0A1Y1UTS8</accession>
<reference evidence="3 4" key="1">
    <citation type="submission" date="2017-03" db="EMBL/GenBank/DDBJ databases">
        <title>Widespread Adenine N6-methylation of Active Genes in Fungi.</title>
        <authorList>
            <consortium name="DOE Joint Genome Institute"/>
            <person name="Mondo S.J."/>
            <person name="Dannebaum R.O."/>
            <person name="Kuo R.C."/>
            <person name="Louie K.B."/>
            <person name="Bewick A.J."/>
            <person name="Labutti K."/>
            <person name="Haridas S."/>
            <person name="Kuo A."/>
            <person name="Salamov A."/>
            <person name="Ahrendt S.R."/>
            <person name="Lau R."/>
            <person name="Bowen B.P."/>
            <person name="Lipzen A."/>
            <person name="Sullivan W."/>
            <person name="Andreopoulos W.B."/>
            <person name="Clum A."/>
            <person name="Lindquist E."/>
            <person name="Daum C."/>
            <person name="Northen T.R."/>
            <person name="Ramamoorthy G."/>
            <person name="Schmitz R.J."/>
            <person name="Gryganskyi A."/>
            <person name="Culley D."/>
            <person name="Magnuson J."/>
            <person name="James T.Y."/>
            <person name="O'Malley M.A."/>
            <person name="Stajich J.E."/>
            <person name="Spatafora J.W."/>
            <person name="Visel A."/>
            <person name="Grigoriev I.V."/>
        </authorList>
    </citation>
    <scope>NUCLEOTIDE SEQUENCE [LARGE SCALE GENOMIC DNA]</scope>
    <source>
        <strain evidence="3 4">NRRL Y-17943</strain>
    </source>
</reference>
<dbReference type="GO" id="GO:0004622">
    <property type="term" value="F:phosphatidylcholine lysophospholipase activity"/>
    <property type="evidence" value="ECO:0007669"/>
    <property type="project" value="TreeGrafter"/>
</dbReference>
<feature type="domain" description="AB hydrolase-1" evidence="2">
    <location>
        <begin position="113"/>
        <end position="302"/>
    </location>
</feature>
<dbReference type="Proteomes" id="UP000193218">
    <property type="component" value="Unassembled WGS sequence"/>
</dbReference>
<keyword evidence="3" id="KW-0378">Hydrolase</keyword>
<dbReference type="EMBL" id="NBSH01000001">
    <property type="protein sequence ID" value="ORX40934.1"/>
    <property type="molecule type" value="Genomic_DNA"/>
</dbReference>